<reference evidence="6" key="1">
    <citation type="journal article" date="2013" name="J. Plant Res.">
        <title>Effect of fungi and light on seed germination of three Opuntia species from semiarid lands of central Mexico.</title>
        <authorList>
            <person name="Delgado-Sanchez P."/>
            <person name="Jimenez-Bremont J.F."/>
            <person name="Guerrero-Gonzalez Mde L."/>
            <person name="Flores J."/>
        </authorList>
    </citation>
    <scope>NUCLEOTIDE SEQUENCE</scope>
    <source>
        <tissue evidence="6">Cladode</tissue>
    </source>
</reference>
<keyword evidence="2 4" id="KW-0863">Zinc-finger</keyword>
<evidence type="ECO:0000313" key="6">
    <source>
        <dbReference type="EMBL" id="MBA4625655.1"/>
    </source>
</evidence>
<evidence type="ECO:0000256" key="3">
    <source>
        <dbReference type="ARBA" id="ARBA00022833"/>
    </source>
</evidence>
<dbReference type="Pfam" id="PF13639">
    <property type="entry name" value="zf-RING_2"/>
    <property type="match status" value="1"/>
</dbReference>
<dbReference type="GO" id="GO:0008270">
    <property type="term" value="F:zinc ion binding"/>
    <property type="evidence" value="ECO:0007669"/>
    <property type="project" value="UniProtKB-KW"/>
</dbReference>
<name>A0A7C8YTD1_OPUST</name>
<dbReference type="GO" id="GO:0005634">
    <property type="term" value="C:nucleus"/>
    <property type="evidence" value="ECO:0007669"/>
    <property type="project" value="TreeGrafter"/>
</dbReference>
<organism evidence="6">
    <name type="scientific">Opuntia streptacantha</name>
    <name type="common">Prickly pear cactus</name>
    <name type="synonym">Opuntia cardona</name>
    <dbReference type="NCBI Taxonomy" id="393608"/>
    <lineage>
        <taxon>Eukaryota</taxon>
        <taxon>Viridiplantae</taxon>
        <taxon>Streptophyta</taxon>
        <taxon>Embryophyta</taxon>
        <taxon>Tracheophyta</taxon>
        <taxon>Spermatophyta</taxon>
        <taxon>Magnoliopsida</taxon>
        <taxon>eudicotyledons</taxon>
        <taxon>Gunneridae</taxon>
        <taxon>Pentapetalae</taxon>
        <taxon>Caryophyllales</taxon>
        <taxon>Cactineae</taxon>
        <taxon>Cactaceae</taxon>
        <taxon>Opuntioideae</taxon>
        <taxon>Opuntia</taxon>
    </lineage>
</organism>
<protein>
    <recommendedName>
        <fullName evidence="5">RING-type domain-containing protein</fullName>
    </recommendedName>
</protein>
<dbReference type="GO" id="GO:0006511">
    <property type="term" value="P:ubiquitin-dependent protein catabolic process"/>
    <property type="evidence" value="ECO:0007669"/>
    <property type="project" value="TreeGrafter"/>
</dbReference>
<keyword evidence="3" id="KW-0862">Zinc</keyword>
<dbReference type="InterPro" id="IPR013083">
    <property type="entry name" value="Znf_RING/FYVE/PHD"/>
</dbReference>
<evidence type="ECO:0000259" key="5">
    <source>
        <dbReference type="PROSITE" id="PS50089"/>
    </source>
</evidence>
<evidence type="ECO:0000256" key="1">
    <source>
        <dbReference type="ARBA" id="ARBA00022723"/>
    </source>
</evidence>
<keyword evidence="1" id="KW-0479">Metal-binding</keyword>
<reference evidence="6" key="2">
    <citation type="submission" date="2020-07" db="EMBL/GenBank/DDBJ databases">
        <authorList>
            <person name="Vera ALvarez R."/>
            <person name="Arias-Moreno D.M."/>
            <person name="Jimenez-Jacinto V."/>
            <person name="Jimenez-Bremont J.F."/>
            <person name="Swaminathan K."/>
            <person name="Moose S.P."/>
            <person name="Guerrero-Gonzalez M.L."/>
            <person name="Marino-Ramirez L."/>
            <person name="Landsman D."/>
            <person name="Rodriguez-Kessler M."/>
            <person name="Delgado-Sanchez P."/>
        </authorList>
    </citation>
    <scope>NUCLEOTIDE SEQUENCE</scope>
    <source>
        <tissue evidence="6">Cladode</tissue>
    </source>
</reference>
<dbReference type="InterPro" id="IPR001841">
    <property type="entry name" value="Znf_RING"/>
</dbReference>
<dbReference type="CDD" id="cd16454">
    <property type="entry name" value="RING-H2_PA-TM-RING"/>
    <property type="match status" value="1"/>
</dbReference>
<dbReference type="InterPro" id="IPR051834">
    <property type="entry name" value="RING_finger_E3_ligase"/>
</dbReference>
<accession>A0A7C8YTD1</accession>
<dbReference type="PANTHER" id="PTHR45931">
    <property type="entry name" value="SI:CH211-59O9.10"/>
    <property type="match status" value="1"/>
</dbReference>
<dbReference type="SUPFAM" id="SSF57850">
    <property type="entry name" value="RING/U-box"/>
    <property type="match status" value="1"/>
</dbReference>
<proteinExistence type="predicted"/>
<evidence type="ECO:0000256" key="2">
    <source>
        <dbReference type="ARBA" id="ARBA00022771"/>
    </source>
</evidence>
<dbReference type="SMART" id="SM00184">
    <property type="entry name" value="RING"/>
    <property type="match status" value="1"/>
</dbReference>
<sequence>MAGMLPGVEAARRRRIYQGSAPTHPSLGLLSSPSSRRSSFSLFSAHAASSLQRSRANQVDEKLGQLAREAKERLDERLRAQRECLIQRNSSDMNEEGMNRRTTEVKGRELRTEVYGSKKKLIRWAKKRWEQQECAVCLEEFRAGENLVNLPCSHRFHSRCLAPWLHTSAQCPCCRMSIFSKDYPHHQELGQD</sequence>
<feature type="domain" description="RING-type" evidence="5">
    <location>
        <begin position="134"/>
        <end position="175"/>
    </location>
</feature>
<dbReference type="AlphaFoldDB" id="A0A7C8YTD1"/>
<dbReference type="EMBL" id="GISG01052992">
    <property type="protein sequence ID" value="MBA4625655.1"/>
    <property type="molecule type" value="Transcribed_RNA"/>
</dbReference>
<evidence type="ECO:0000256" key="4">
    <source>
        <dbReference type="PROSITE-ProRule" id="PRU00175"/>
    </source>
</evidence>
<dbReference type="PROSITE" id="PS50089">
    <property type="entry name" value="ZF_RING_2"/>
    <property type="match status" value="1"/>
</dbReference>
<dbReference type="GO" id="GO:0061630">
    <property type="term" value="F:ubiquitin protein ligase activity"/>
    <property type="evidence" value="ECO:0007669"/>
    <property type="project" value="TreeGrafter"/>
</dbReference>
<dbReference type="PANTHER" id="PTHR45931:SF3">
    <property type="entry name" value="RING ZINC FINGER-CONTAINING PROTEIN"/>
    <property type="match status" value="1"/>
</dbReference>
<dbReference type="Gene3D" id="3.30.40.10">
    <property type="entry name" value="Zinc/RING finger domain, C3HC4 (zinc finger)"/>
    <property type="match status" value="1"/>
</dbReference>